<accession>A0ABM8EBJ5</accession>
<sequence>MIDPSFARTMARYNQWQNQNLYAAADGLSDEERRKDRGAFFKSIHATLNHLLWADYMWLSRIAGGEPPECSLDDSSAFRAEWEVMKADRVQTDLRLIDWANRLDASALEGEFTWYSGLLQSTIAKPKHLIVVHIFNHQTHHRGQVHAMLTAAGARPHGTDLAIMQLA</sequence>
<reference evidence="3 4" key="1">
    <citation type="journal article" date="2023" name="Int. J. Syst. Evol. Microbiol.">
        <title>Methylocystis iwaonis sp. nov., a type II methane-oxidizing bacterium from surface soil of a rice paddy field in Japan, and emended description of the genus Methylocystis (ex Whittenbury et al. 1970) Bowman et al. 1993.</title>
        <authorList>
            <person name="Kaise H."/>
            <person name="Sawadogo J.B."/>
            <person name="Alam M.S."/>
            <person name="Ueno C."/>
            <person name="Dianou D."/>
            <person name="Shinjo R."/>
            <person name="Asakawa S."/>
        </authorList>
    </citation>
    <scope>NUCLEOTIDE SEQUENCE [LARGE SCALE GENOMIC DNA]</scope>
    <source>
        <strain evidence="3 4">SS37A-Re</strain>
    </source>
</reference>
<organism evidence="3 4">
    <name type="scientific">Methylocystis iwaonis</name>
    <dbReference type="NCBI Taxonomy" id="2885079"/>
    <lineage>
        <taxon>Bacteria</taxon>
        <taxon>Pseudomonadati</taxon>
        <taxon>Pseudomonadota</taxon>
        <taxon>Alphaproteobacteria</taxon>
        <taxon>Hyphomicrobiales</taxon>
        <taxon>Methylocystaceae</taxon>
        <taxon>Methylocystis</taxon>
    </lineage>
</organism>
<dbReference type="PANTHER" id="PTHR37302">
    <property type="entry name" value="SLR1116 PROTEIN"/>
    <property type="match status" value="1"/>
</dbReference>
<protein>
    <submittedName>
        <fullName evidence="3">Damage-inducible protein DinB</fullName>
    </submittedName>
</protein>
<name>A0ABM8EBJ5_9HYPH</name>
<evidence type="ECO:0000256" key="1">
    <source>
        <dbReference type="ARBA" id="ARBA00008635"/>
    </source>
</evidence>
<dbReference type="Proteomes" id="UP001317629">
    <property type="component" value="Chromosome"/>
</dbReference>
<dbReference type="EMBL" id="AP027142">
    <property type="protein sequence ID" value="BDV35377.1"/>
    <property type="molecule type" value="Genomic_DNA"/>
</dbReference>
<dbReference type="InterPro" id="IPR007837">
    <property type="entry name" value="DinB"/>
</dbReference>
<proteinExistence type="inferred from homology"/>
<dbReference type="PANTHER" id="PTHR37302:SF1">
    <property type="entry name" value="PROTEIN DINB"/>
    <property type="match status" value="1"/>
</dbReference>
<keyword evidence="2" id="KW-0479">Metal-binding</keyword>
<evidence type="ECO:0000313" key="3">
    <source>
        <dbReference type="EMBL" id="BDV35377.1"/>
    </source>
</evidence>
<keyword evidence="4" id="KW-1185">Reference proteome</keyword>
<evidence type="ECO:0000313" key="4">
    <source>
        <dbReference type="Proteomes" id="UP001317629"/>
    </source>
</evidence>
<comment type="similarity">
    <text evidence="1">Belongs to the DinB family.</text>
</comment>
<gene>
    <name evidence="3" type="ORF">SS37A_29060</name>
</gene>
<evidence type="ECO:0000256" key="2">
    <source>
        <dbReference type="ARBA" id="ARBA00022723"/>
    </source>
</evidence>
<dbReference type="SUPFAM" id="SSF109854">
    <property type="entry name" value="DinB/YfiT-like putative metalloenzymes"/>
    <property type="match status" value="1"/>
</dbReference>
<dbReference type="Gene3D" id="1.20.120.450">
    <property type="entry name" value="dinb family like domain"/>
    <property type="match status" value="1"/>
</dbReference>
<dbReference type="Pfam" id="PF05163">
    <property type="entry name" value="DinB"/>
    <property type="match status" value="1"/>
</dbReference>
<dbReference type="RefSeq" id="WP_281928803.1">
    <property type="nucleotide sequence ID" value="NZ_AP027142.1"/>
</dbReference>
<dbReference type="InterPro" id="IPR034660">
    <property type="entry name" value="DinB/YfiT-like"/>
</dbReference>